<comment type="similarity">
    <text evidence="1">Belongs to the short-chain dehydrogenases/reductases (SDR) family.</text>
</comment>
<proteinExistence type="inferred from homology"/>
<dbReference type="PROSITE" id="PS00061">
    <property type="entry name" value="ADH_SHORT"/>
    <property type="match status" value="1"/>
</dbReference>
<organism evidence="3 4">
    <name type="scientific">Desulfocurvibacter africanus subsp. africanus str. Walvis Bay</name>
    <dbReference type="NCBI Taxonomy" id="690850"/>
    <lineage>
        <taxon>Bacteria</taxon>
        <taxon>Pseudomonadati</taxon>
        <taxon>Thermodesulfobacteriota</taxon>
        <taxon>Desulfovibrionia</taxon>
        <taxon>Desulfovibrionales</taxon>
        <taxon>Desulfovibrionaceae</taxon>
        <taxon>Desulfocurvibacter</taxon>
    </lineage>
</organism>
<dbReference type="Proteomes" id="UP000007844">
    <property type="component" value="Chromosome"/>
</dbReference>
<dbReference type="InterPro" id="IPR036291">
    <property type="entry name" value="NAD(P)-bd_dom_sf"/>
</dbReference>
<dbReference type="InterPro" id="IPR002347">
    <property type="entry name" value="SDR_fam"/>
</dbReference>
<evidence type="ECO:0000313" key="4">
    <source>
        <dbReference type="Proteomes" id="UP000007844"/>
    </source>
</evidence>
<gene>
    <name evidence="3" type="ORF">Desaf_2329</name>
</gene>
<dbReference type="PRINTS" id="PR00081">
    <property type="entry name" value="GDHRDH"/>
</dbReference>
<evidence type="ECO:0000313" key="3">
    <source>
        <dbReference type="EMBL" id="EGJ50653.1"/>
    </source>
</evidence>
<name>F3YXV1_DESAF</name>
<protein>
    <submittedName>
        <fullName evidence="3">3-oxoacyl-(Acyl-carrier-protein) reductase</fullName>
    </submittedName>
</protein>
<dbReference type="NCBIfam" id="NF005559">
    <property type="entry name" value="PRK07231.1"/>
    <property type="match status" value="1"/>
</dbReference>
<dbReference type="SUPFAM" id="SSF51735">
    <property type="entry name" value="NAD(P)-binding Rossmann-fold domains"/>
    <property type="match status" value="1"/>
</dbReference>
<keyword evidence="2" id="KW-0560">Oxidoreductase</keyword>
<dbReference type="STRING" id="690850.Desaf_2329"/>
<evidence type="ECO:0000256" key="1">
    <source>
        <dbReference type="ARBA" id="ARBA00006484"/>
    </source>
</evidence>
<dbReference type="RefSeq" id="WP_014260361.1">
    <property type="nucleotide sequence ID" value="NC_016629.1"/>
</dbReference>
<dbReference type="FunFam" id="3.40.50.720:FF:000084">
    <property type="entry name" value="Short-chain dehydrogenase reductase"/>
    <property type="match status" value="1"/>
</dbReference>
<dbReference type="PRINTS" id="PR00080">
    <property type="entry name" value="SDRFAMILY"/>
</dbReference>
<accession>F3YXV1</accession>
<keyword evidence="4" id="KW-1185">Reference proteome</keyword>
<dbReference type="Gene3D" id="3.40.50.720">
    <property type="entry name" value="NAD(P)-binding Rossmann-like Domain"/>
    <property type="match status" value="1"/>
</dbReference>
<reference evidence="3 4" key="1">
    <citation type="journal article" date="2011" name="J. Bacteriol.">
        <title>Genome sequence of the mercury-methylating and pleomorphic Desulfovibrio africanus Strain Walvis Bay.</title>
        <authorList>
            <person name="Brown S.D."/>
            <person name="Wall J.D."/>
            <person name="Kucken A.M."/>
            <person name="Gilmour C.C."/>
            <person name="Podar M."/>
            <person name="Brandt C.C."/>
            <person name="Teshima H."/>
            <person name="Detter J.C."/>
            <person name="Han C.S."/>
            <person name="Land M.L."/>
            <person name="Lucas S."/>
            <person name="Han J."/>
            <person name="Pennacchio L."/>
            <person name="Nolan M."/>
            <person name="Pitluck S."/>
            <person name="Woyke T."/>
            <person name="Goodwin L."/>
            <person name="Palumbo A.V."/>
            <person name="Elias D.A."/>
        </authorList>
    </citation>
    <scope>NUCLEOTIDE SEQUENCE [LARGE SCALE GENOMIC DNA]</scope>
    <source>
        <strain evidence="3 4">Walvis Bay</strain>
    </source>
</reference>
<evidence type="ECO:0000256" key="2">
    <source>
        <dbReference type="ARBA" id="ARBA00023002"/>
    </source>
</evidence>
<dbReference type="InterPro" id="IPR020904">
    <property type="entry name" value="Sc_DH/Rdtase_CS"/>
</dbReference>
<dbReference type="EMBL" id="CP003221">
    <property type="protein sequence ID" value="EGJ50653.1"/>
    <property type="molecule type" value="Genomic_DNA"/>
</dbReference>
<dbReference type="PANTHER" id="PTHR24321">
    <property type="entry name" value="DEHYDROGENASES, SHORT CHAIN"/>
    <property type="match status" value="1"/>
</dbReference>
<dbReference type="GO" id="GO:0016491">
    <property type="term" value="F:oxidoreductase activity"/>
    <property type="evidence" value="ECO:0007669"/>
    <property type="project" value="UniProtKB-KW"/>
</dbReference>
<dbReference type="KEGG" id="daf:Desaf_2329"/>
<sequence>MDFFRDKVALVTGGGQGIGLAVTQAFLDRGSSVVILERDAEAAGQGAESGRVLAVCGDVAAEADVLAAVGTATREFGRLDFLVNNAGISEFMPLEQCSLDDWNRIIGVNLTGMFLCAKHAAPALRACRGAMINIASTRAFQSEPGSEAYAASKGGIVALTHALALSLGPHVRVNCIAPGWIDVSNWKKRSAREQAELRSVDHEQHPAGRVGRPEDVAEAALFLCSDKAGFITGECLVLDGGMTRKMIYAE</sequence>
<dbReference type="AlphaFoldDB" id="F3YXV1"/>
<dbReference type="HOGENOM" id="CLU_010194_1_0_7"/>
<dbReference type="eggNOG" id="COG1028">
    <property type="taxonomic scope" value="Bacteria"/>
</dbReference>
<dbReference type="PANTHER" id="PTHR24321:SF8">
    <property type="entry name" value="ESTRADIOL 17-BETA-DEHYDROGENASE 8-RELATED"/>
    <property type="match status" value="1"/>
</dbReference>
<dbReference type="Pfam" id="PF13561">
    <property type="entry name" value="adh_short_C2"/>
    <property type="match status" value="1"/>
</dbReference>